<protein>
    <submittedName>
        <fullName evidence="2">Uncharacterized protein</fullName>
    </submittedName>
</protein>
<name>A0AAE4AX31_9ACTN</name>
<evidence type="ECO:0000256" key="1">
    <source>
        <dbReference type="SAM" id="MobiDB-lite"/>
    </source>
</evidence>
<accession>A0AAE4AX31</accession>
<evidence type="ECO:0000313" key="2">
    <source>
        <dbReference type="EMBL" id="MDQ0363738.1"/>
    </source>
</evidence>
<proteinExistence type="predicted"/>
<gene>
    <name evidence="2" type="ORF">J2S42_000407</name>
</gene>
<sequence length="101" mass="10841">MYADPARVARIDAEPSAFDPARIEDAEHLLPGGDDAVEEVEWLVGEKLVAWFATAHTATAGLPAPRRREVVRVHGRMRPGPGGPAGRTELQAAAVDHRGRA</sequence>
<dbReference type="AlphaFoldDB" id="A0AAE4AX31"/>
<dbReference type="RefSeq" id="WP_307234599.1">
    <property type="nucleotide sequence ID" value="NZ_JAUSUZ010000001.1"/>
</dbReference>
<keyword evidence="3" id="KW-1185">Reference proteome</keyword>
<dbReference type="Proteomes" id="UP001240236">
    <property type="component" value="Unassembled WGS sequence"/>
</dbReference>
<feature type="region of interest" description="Disordered" evidence="1">
    <location>
        <begin position="75"/>
        <end position="101"/>
    </location>
</feature>
<reference evidence="2 3" key="1">
    <citation type="submission" date="2023-07" db="EMBL/GenBank/DDBJ databases">
        <title>Sequencing the genomes of 1000 actinobacteria strains.</title>
        <authorList>
            <person name="Klenk H.-P."/>
        </authorList>
    </citation>
    <scope>NUCLEOTIDE SEQUENCE [LARGE SCALE GENOMIC DNA]</scope>
    <source>
        <strain evidence="2 3">DSM 44709</strain>
    </source>
</reference>
<comment type="caution">
    <text evidence="2">The sequence shown here is derived from an EMBL/GenBank/DDBJ whole genome shotgun (WGS) entry which is preliminary data.</text>
</comment>
<evidence type="ECO:0000313" key="3">
    <source>
        <dbReference type="Proteomes" id="UP001240236"/>
    </source>
</evidence>
<organism evidence="2 3">
    <name type="scientific">Catenuloplanes indicus</name>
    <dbReference type="NCBI Taxonomy" id="137267"/>
    <lineage>
        <taxon>Bacteria</taxon>
        <taxon>Bacillati</taxon>
        <taxon>Actinomycetota</taxon>
        <taxon>Actinomycetes</taxon>
        <taxon>Micromonosporales</taxon>
        <taxon>Micromonosporaceae</taxon>
        <taxon>Catenuloplanes</taxon>
    </lineage>
</organism>
<dbReference type="EMBL" id="JAUSUZ010000001">
    <property type="protein sequence ID" value="MDQ0363738.1"/>
    <property type="molecule type" value="Genomic_DNA"/>
</dbReference>